<dbReference type="EMBL" id="CVRL01000013">
    <property type="protein sequence ID" value="CRL10279.1"/>
    <property type="molecule type" value="Genomic_DNA"/>
</dbReference>
<reference evidence="3" key="1">
    <citation type="submission" date="2015-05" db="EMBL/GenBank/DDBJ databases">
        <authorList>
            <person name="Rodrigo-Torres Lidia"/>
            <person name="Arahal R.David."/>
        </authorList>
    </citation>
    <scope>NUCLEOTIDE SEQUENCE [LARGE SCALE GENOMIC DNA]</scope>
    <source>
        <strain evidence="3">CECT 7321</strain>
    </source>
</reference>
<protein>
    <submittedName>
        <fullName evidence="2">Methyltransferase, FkbM family</fullName>
    </submittedName>
</protein>
<sequence>MTNNETPIDDGPVAETADGSSEVAARCHGVNVPASRFLSDTRIRRINAGRYEGQEITGALHVVRPDDRVLEIGAGIGLVGAIIANIAKPQKVASFEANPELIPVIRQLYEMNGLQERISVRNAVLVSGPERPATMPFHLRSSYLGSSLLNPSERPSRVVEVPTEDLAQVCEALKPTVLVMDIEGGELDLLQHMDLSPFRAVILEFHPEVYGVPGMRACKRVLRDAGFAKEEAVSTRTVWTCVRQGAAQDAQGS</sequence>
<dbReference type="NCBIfam" id="TIGR01444">
    <property type="entry name" value="fkbM_fam"/>
    <property type="match status" value="1"/>
</dbReference>
<evidence type="ECO:0000313" key="3">
    <source>
        <dbReference type="Proteomes" id="UP000043764"/>
    </source>
</evidence>
<dbReference type="InterPro" id="IPR006342">
    <property type="entry name" value="FkbM_mtfrase"/>
</dbReference>
<evidence type="ECO:0000259" key="1">
    <source>
        <dbReference type="Pfam" id="PF05050"/>
    </source>
</evidence>
<dbReference type="STRING" id="481446.NIT7645_02476"/>
<dbReference type="Proteomes" id="UP000043764">
    <property type="component" value="Unassembled WGS sequence"/>
</dbReference>
<dbReference type="SUPFAM" id="SSF53335">
    <property type="entry name" value="S-adenosyl-L-methionine-dependent methyltransferases"/>
    <property type="match status" value="1"/>
</dbReference>
<dbReference type="GO" id="GO:0032259">
    <property type="term" value="P:methylation"/>
    <property type="evidence" value="ECO:0007669"/>
    <property type="project" value="UniProtKB-KW"/>
</dbReference>
<dbReference type="GO" id="GO:0008168">
    <property type="term" value="F:methyltransferase activity"/>
    <property type="evidence" value="ECO:0007669"/>
    <property type="project" value="UniProtKB-KW"/>
</dbReference>
<accession>A0A0H5CZP2</accession>
<organism evidence="2 3">
    <name type="scientific">Phaeobacter italicus</name>
    <dbReference type="NCBI Taxonomy" id="481446"/>
    <lineage>
        <taxon>Bacteria</taxon>
        <taxon>Pseudomonadati</taxon>
        <taxon>Pseudomonadota</taxon>
        <taxon>Alphaproteobacteria</taxon>
        <taxon>Rhodobacterales</taxon>
        <taxon>Roseobacteraceae</taxon>
        <taxon>Phaeobacter</taxon>
    </lineage>
</organism>
<dbReference type="AlphaFoldDB" id="A0A0H5CZP2"/>
<feature type="domain" description="Methyltransferase FkbM" evidence="1">
    <location>
        <begin position="90"/>
        <end position="209"/>
    </location>
</feature>
<keyword evidence="2" id="KW-0489">Methyltransferase</keyword>
<gene>
    <name evidence="2" type="ORF">NIT7321_01123</name>
</gene>
<proteinExistence type="predicted"/>
<dbReference type="Gene3D" id="3.40.50.150">
    <property type="entry name" value="Vaccinia Virus protein VP39"/>
    <property type="match status" value="1"/>
</dbReference>
<dbReference type="Pfam" id="PF05050">
    <property type="entry name" value="Methyltransf_21"/>
    <property type="match status" value="1"/>
</dbReference>
<name>A0A0H5CZP2_9RHOB</name>
<keyword evidence="3" id="KW-1185">Reference proteome</keyword>
<dbReference type="RefSeq" id="WP_050672843.1">
    <property type="nucleotide sequence ID" value="NZ_CVRL01000013.1"/>
</dbReference>
<keyword evidence="2" id="KW-0808">Transferase</keyword>
<dbReference type="InterPro" id="IPR029063">
    <property type="entry name" value="SAM-dependent_MTases_sf"/>
</dbReference>
<evidence type="ECO:0000313" key="2">
    <source>
        <dbReference type="EMBL" id="CRL10279.1"/>
    </source>
</evidence>